<keyword evidence="1" id="KW-1133">Transmembrane helix</keyword>
<reference evidence="3" key="1">
    <citation type="journal article" date="2013" name="Proc. Natl. Acad. Sci. U.S.A.">
        <title>Improving the coverage of the cyanobacterial phylum using diversity-driven genome sequencing.</title>
        <authorList>
            <person name="Shih P.M."/>
            <person name="Wu D."/>
            <person name="Latifi A."/>
            <person name="Axen S.D."/>
            <person name="Fewer D.P."/>
            <person name="Talla E."/>
            <person name="Calteau A."/>
            <person name="Cai F."/>
            <person name="Tandeau de Marsac N."/>
            <person name="Rippka R."/>
            <person name="Herdman M."/>
            <person name="Sivonen K."/>
            <person name="Coursin T."/>
            <person name="Laurent T."/>
            <person name="Goodwin L."/>
            <person name="Nolan M."/>
            <person name="Davenport K.W."/>
            <person name="Han C.S."/>
            <person name="Rubin E.M."/>
            <person name="Eisen J.A."/>
            <person name="Woyke T."/>
            <person name="Gugger M."/>
            <person name="Kerfeld C.A."/>
        </authorList>
    </citation>
    <scope>NUCLEOTIDE SEQUENCE [LARGE SCALE GENOMIC DNA]</scope>
    <source>
        <strain evidence="3">ATCC 27899 / PCC 7122</strain>
    </source>
</reference>
<dbReference type="STRING" id="272123.Anacy_0613"/>
<sequence length="122" mass="14378">MVTVVVLINILISLILLYVARLMWRIKQKLGIIADSLNSYERVSHAVLYTAPENIYTGQQEIYNLRQKHQKLKLQVQQVQQILSLVVLGRKMWQRFFWQPDSTSRNKNSPTYQLINQSNFTD</sequence>
<dbReference type="PATRIC" id="fig|272123.3.peg.670"/>
<dbReference type="eggNOG" id="ENOG50337UZ">
    <property type="taxonomic scope" value="Bacteria"/>
</dbReference>
<keyword evidence="1" id="KW-0812">Transmembrane</keyword>
<organism evidence="2 3">
    <name type="scientific">Anabaena cylindrica (strain ATCC 27899 / PCC 7122)</name>
    <dbReference type="NCBI Taxonomy" id="272123"/>
    <lineage>
        <taxon>Bacteria</taxon>
        <taxon>Bacillati</taxon>
        <taxon>Cyanobacteriota</taxon>
        <taxon>Cyanophyceae</taxon>
        <taxon>Nostocales</taxon>
        <taxon>Nostocaceae</taxon>
        <taxon>Anabaena</taxon>
    </lineage>
</organism>
<keyword evidence="1" id="KW-0472">Membrane</keyword>
<accession>K9ZAM1</accession>
<protein>
    <submittedName>
        <fullName evidence="2">Uncharacterized protein</fullName>
    </submittedName>
</protein>
<gene>
    <name evidence="2" type="ordered locus">Anacy_0613</name>
</gene>
<dbReference type="Proteomes" id="UP000010474">
    <property type="component" value="Chromosome"/>
</dbReference>
<proteinExistence type="predicted"/>
<dbReference type="RefSeq" id="WP_015212859.1">
    <property type="nucleotide sequence ID" value="NC_019771.1"/>
</dbReference>
<dbReference type="EMBL" id="CP003659">
    <property type="protein sequence ID" value="AFZ56206.1"/>
    <property type="molecule type" value="Genomic_DNA"/>
</dbReference>
<evidence type="ECO:0000313" key="3">
    <source>
        <dbReference type="Proteomes" id="UP000010474"/>
    </source>
</evidence>
<name>K9ZAM1_ANACC</name>
<keyword evidence="3" id="KW-1185">Reference proteome</keyword>
<feature type="transmembrane region" description="Helical" evidence="1">
    <location>
        <begin position="6"/>
        <end position="24"/>
    </location>
</feature>
<dbReference type="OrthoDB" id="582659at2"/>
<dbReference type="AlphaFoldDB" id="K9ZAM1"/>
<dbReference type="HOGENOM" id="CLU_167641_0_1_3"/>
<evidence type="ECO:0000256" key="1">
    <source>
        <dbReference type="SAM" id="Phobius"/>
    </source>
</evidence>
<evidence type="ECO:0000313" key="2">
    <source>
        <dbReference type="EMBL" id="AFZ56206.1"/>
    </source>
</evidence>
<dbReference type="KEGG" id="acy:Anacy_0613"/>